<reference evidence="3 4" key="1">
    <citation type="submission" date="2019-06" db="EMBL/GenBank/DDBJ databases">
        <authorList>
            <person name="Livingstone P."/>
            <person name="Whitworth D."/>
        </authorList>
    </citation>
    <scope>NUCLEOTIDE SEQUENCE [LARGE SCALE GENOMIC DNA]</scope>
    <source>
        <strain evidence="3 4">AM401</strain>
    </source>
</reference>
<dbReference type="Proteomes" id="UP000315369">
    <property type="component" value="Unassembled WGS sequence"/>
</dbReference>
<sequence>MTFQEVTVTRRVLMPFAGLCSLLLSLCVGCGVSSAPGEEEALPEAARVSSPLADTEAPPVPTGLSILAANSGVILSWDPSPAADLKDYAVRYRVVGQTTPSYKWGVGAPPLTLPGLVNGVTYAFEVKAQDTSGNASAYCTAVNATPTPTGPDVTPPVVPGQLVATPGDTVLGLTWSANTEPDFRRYTVKYRAAGAATYSYRYSLTQPLVTLTGLVNGTTYELMVKAEDLSGNASAYATPITATPAASTPQCPTFGAPVNLTPHNVAILTDASGLAASRANAQVVWTHNDRCGASGGNCVEHVYALSAVDGHFLGTYTLSSNPNLDWEDMAMGPGPVSSVDYVYVGRIGDNNGLPSVREVVRFPEPTVSVAQAPVTVPVSGVERFPFTYPGGVAPNAEAMFVDTQGDIYIVTKAPSGHSQVYRYAVPLNAPGVSRTLELVAELDFLPGSTAEEDRVVTGGAISPDGGEILIKTYTHTFLWKRQAGQSVPAALLGTRCEVTNPGYSEALTFAPDGSAFFSLGEGNTKALKRVTRL</sequence>
<organism evidence="3 4">
    <name type="scientific">Myxococcus llanfairpwllgwyngyllgogerychwyrndrobwllllantysiliogogogochensis</name>
    <dbReference type="NCBI Taxonomy" id="2590453"/>
    <lineage>
        <taxon>Bacteria</taxon>
        <taxon>Pseudomonadati</taxon>
        <taxon>Myxococcota</taxon>
        <taxon>Myxococcia</taxon>
        <taxon>Myxococcales</taxon>
        <taxon>Cystobacterineae</taxon>
        <taxon>Myxococcaceae</taxon>
        <taxon>Myxococcus</taxon>
    </lineage>
</organism>
<keyword evidence="1" id="KW-0732">Signal</keyword>
<feature type="domain" description="Fibronectin type-III" evidence="2">
    <location>
        <begin position="58"/>
        <end position="150"/>
    </location>
</feature>
<name>A0A540X165_9BACT</name>
<feature type="signal peptide" evidence="1">
    <location>
        <begin position="1"/>
        <end position="30"/>
    </location>
</feature>
<feature type="domain" description="Fibronectin type-III" evidence="2">
    <location>
        <begin position="155"/>
        <end position="247"/>
    </location>
</feature>
<accession>A0A540X165</accession>
<evidence type="ECO:0000313" key="4">
    <source>
        <dbReference type="Proteomes" id="UP000315369"/>
    </source>
</evidence>
<dbReference type="InterPro" id="IPR003961">
    <property type="entry name" value="FN3_dom"/>
</dbReference>
<dbReference type="InterPro" id="IPR013783">
    <property type="entry name" value="Ig-like_fold"/>
</dbReference>
<dbReference type="Gene3D" id="2.60.40.10">
    <property type="entry name" value="Immunoglobulins"/>
    <property type="match status" value="2"/>
</dbReference>
<dbReference type="SUPFAM" id="SSF49265">
    <property type="entry name" value="Fibronectin type III"/>
    <property type="match status" value="1"/>
</dbReference>
<gene>
    <name evidence="3" type="ORF">FJV41_19085</name>
</gene>
<evidence type="ECO:0000256" key="1">
    <source>
        <dbReference type="SAM" id="SignalP"/>
    </source>
</evidence>
<dbReference type="CDD" id="cd00063">
    <property type="entry name" value="FN3"/>
    <property type="match status" value="2"/>
</dbReference>
<dbReference type="Pfam" id="PF00041">
    <property type="entry name" value="fn3"/>
    <property type="match status" value="2"/>
</dbReference>
<dbReference type="InterPro" id="IPR036116">
    <property type="entry name" value="FN3_sf"/>
</dbReference>
<evidence type="ECO:0000313" key="3">
    <source>
        <dbReference type="EMBL" id="TQF14404.1"/>
    </source>
</evidence>
<dbReference type="AlphaFoldDB" id="A0A540X165"/>
<feature type="chain" id="PRO_5021746152" description="Fibronectin type-III domain-containing protein" evidence="1">
    <location>
        <begin position="31"/>
        <end position="533"/>
    </location>
</feature>
<evidence type="ECO:0000259" key="2">
    <source>
        <dbReference type="PROSITE" id="PS50853"/>
    </source>
</evidence>
<dbReference type="SMART" id="SM00060">
    <property type="entry name" value="FN3"/>
    <property type="match status" value="2"/>
</dbReference>
<keyword evidence="4" id="KW-1185">Reference proteome</keyword>
<dbReference type="PROSITE" id="PS50853">
    <property type="entry name" value="FN3"/>
    <property type="match status" value="2"/>
</dbReference>
<dbReference type="EMBL" id="VIFM01000070">
    <property type="protein sequence ID" value="TQF14404.1"/>
    <property type="molecule type" value="Genomic_DNA"/>
</dbReference>
<protein>
    <recommendedName>
        <fullName evidence="2">Fibronectin type-III domain-containing protein</fullName>
    </recommendedName>
</protein>
<proteinExistence type="predicted"/>
<comment type="caution">
    <text evidence="3">The sequence shown here is derived from an EMBL/GenBank/DDBJ whole genome shotgun (WGS) entry which is preliminary data.</text>
</comment>
<dbReference type="OrthoDB" id="9801244at2"/>